<dbReference type="RefSeq" id="XP_022472143.1">
    <property type="nucleotide sequence ID" value="XM_022621404.1"/>
</dbReference>
<protein>
    <submittedName>
        <fullName evidence="2">Uncharacterized protein</fullName>
    </submittedName>
</protein>
<dbReference type="Proteomes" id="UP000176998">
    <property type="component" value="Unassembled WGS sequence"/>
</dbReference>
<sequence>MSESWEEMDEVDEVDEVDEAQLMDVRLLAPSLGSGKGSTYRRRAPDPLAGNRHVSRAVRPGVPSYQLSSLDERPTRASASFSLPYDAALQLPPFSVFNSFLD</sequence>
<evidence type="ECO:0000256" key="1">
    <source>
        <dbReference type="SAM" id="MobiDB-lite"/>
    </source>
</evidence>
<dbReference type="AlphaFoldDB" id="A0A1G4B0S5"/>
<keyword evidence="3" id="KW-1185">Reference proteome</keyword>
<evidence type="ECO:0000313" key="2">
    <source>
        <dbReference type="EMBL" id="OHE94981.1"/>
    </source>
</evidence>
<proteinExistence type="predicted"/>
<dbReference type="EMBL" id="MJBS01000090">
    <property type="protein sequence ID" value="OHE94981.1"/>
    <property type="molecule type" value="Genomic_DNA"/>
</dbReference>
<name>A0A1G4B0S5_9PEZI</name>
<organism evidence="2 3">
    <name type="scientific">Colletotrichum orchidophilum</name>
    <dbReference type="NCBI Taxonomy" id="1209926"/>
    <lineage>
        <taxon>Eukaryota</taxon>
        <taxon>Fungi</taxon>
        <taxon>Dikarya</taxon>
        <taxon>Ascomycota</taxon>
        <taxon>Pezizomycotina</taxon>
        <taxon>Sordariomycetes</taxon>
        <taxon>Hypocreomycetidae</taxon>
        <taxon>Glomerellales</taxon>
        <taxon>Glomerellaceae</taxon>
        <taxon>Colletotrichum</taxon>
    </lineage>
</organism>
<gene>
    <name evidence="2" type="ORF">CORC01_09775</name>
</gene>
<comment type="caution">
    <text evidence="2">The sequence shown here is derived from an EMBL/GenBank/DDBJ whole genome shotgun (WGS) entry which is preliminary data.</text>
</comment>
<dbReference type="GeneID" id="34562914"/>
<reference evidence="2 3" key="1">
    <citation type="submission" date="2016-09" db="EMBL/GenBank/DDBJ databases">
        <authorList>
            <person name="Capua I."/>
            <person name="De Benedictis P."/>
            <person name="Joannis T."/>
            <person name="Lombin L.H."/>
            <person name="Cattoli G."/>
        </authorList>
    </citation>
    <scope>NUCLEOTIDE SEQUENCE [LARGE SCALE GENOMIC DNA]</scope>
    <source>
        <strain evidence="2 3">IMI 309357</strain>
    </source>
</reference>
<accession>A0A1G4B0S5</accession>
<evidence type="ECO:0000313" key="3">
    <source>
        <dbReference type="Proteomes" id="UP000176998"/>
    </source>
</evidence>
<feature type="region of interest" description="Disordered" evidence="1">
    <location>
        <begin position="30"/>
        <end position="73"/>
    </location>
</feature>